<dbReference type="InterPro" id="IPR001447">
    <property type="entry name" value="Arylamine_N-AcTrfase"/>
</dbReference>
<dbReference type="GO" id="GO:0016407">
    <property type="term" value="F:acetyltransferase activity"/>
    <property type="evidence" value="ECO:0007669"/>
    <property type="project" value="InterPro"/>
</dbReference>
<organism evidence="3 4">
    <name type="scientific">Gnomoniopsis smithogilvyi</name>
    <dbReference type="NCBI Taxonomy" id="1191159"/>
    <lineage>
        <taxon>Eukaryota</taxon>
        <taxon>Fungi</taxon>
        <taxon>Dikarya</taxon>
        <taxon>Ascomycota</taxon>
        <taxon>Pezizomycotina</taxon>
        <taxon>Sordariomycetes</taxon>
        <taxon>Sordariomycetidae</taxon>
        <taxon>Diaporthales</taxon>
        <taxon>Gnomoniaceae</taxon>
        <taxon>Gnomoniopsis</taxon>
    </lineage>
</organism>
<dbReference type="Pfam" id="PF00797">
    <property type="entry name" value="Acetyltransf_2"/>
    <property type="match status" value="1"/>
</dbReference>
<dbReference type="EMBL" id="JAPEVB010000005">
    <property type="protein sequence ID" value="KAJ4388234.1"/>
    <property type="molecule type" value="Genomic_DNA"/>
</dbReference>
<dbReference type="Gene3D" id="3.30.2140.20">
    <property type="match status" value="1"/>
</dbReference>
<keyword evidence="4" id="KW-1185">Reference proteome</keyword>
<sequence length="302" mass="34411">MAVYTPKQLELYFKHIRIEPSIFDGSSVGDQLQNLTRLQQHHLARIPFDSVALHYSPTRLLSLDHDGLFQKIVINSRGGYCMEVNTLFGSVLRSLGYTVISVGGRVKHMKWSHMVNIVTIAGSNYLVDVGFGAKEPIQPVPLKDGHEFTGLLSITGRLDLKHLEKHSTAARSDPSQRLWVYSVRSDALSEWEEMYSFTETEFFPEDFAVMSYYVSTSPHSWFVQEVVAYRMLMDEGKNQLVGEVALHGNVLKTRLQGQNEDVRHLRNEKDRIKSLADEFGISLTEREQRAIVGLASEIKRRE</sequence>
<dbReference type="PRINTS" id="PR01543">
    <property type="entry name" value="ANATRNSFRASE"/>
</dbReference>
<dbReference type="Proteomes" id="UP001140453">
    <property type="component" value="Unassembled WGS sequence"/>
</dbReference>
<dbReference type="PANTHER" id="PTHR11786">
    <property type="entry name" value="N-HYDROXYARYLAMINE O-ACETYLTRANSFERASE"/>
    <property type="match status" value="1"/>
</dbReference>
<protein>
    <recommendedName>
        <fullName evidence="5">Arylamine N-acetyltransferase</fullName>
    </recommendedName>
</protein>
<proteinExistence type="inferred from homology"/>
<dbReference type="OrthoDB" id="10260017at2759"/>
<evidence type="ECO:0000313" key="3">
    <source>
        <dbReference type="EMBL" id="KAJ4388234.1"/>
    </source>
</evidence>
<dbReference type="SUPFAM" id="SSF54001">
    <property type="entry name" value="Cysteine proteinases"/>
    <property type="match status" value="1"/>
</dbReference>
<dbReference type="PANTHER" id="PTHR11786:SF0">
    <property type="entry name" value="ARYLAMINE N-ACETYLTRANSFERASE 4-RELATED"/>
    <property type="match status" value="1"/>
</dbReference>
<evidence type="ECO:0008006" key="5">
    <source>
        <dbReference type="Google" id="ProtNLM"/>
    </source>
</evidence>
<keyword evidence="2" id="KW-0012">Acyltransferase</keyword>
<accession>A0A9W9CV96</accession>
<keyword evidence="2" id="KW-0808">Transferase</keyword>
<dbReference type="InterPro" id="IPR038765">
    <property type="entry name" value="Papain-like_cys_pep_sf"/>
</dbReference>
<dbReference type="AlphaFoldDB" id="A0A9W9CV96"/>
<comment type="caution">
    <text evidence="3">The sequence shown here is derived from an EMBL/GenBank/DDBJ whole genome shotgun (WGS) entry which is preliminary data.</text>
</comment>
<comment type="similarity">
    <text evidence="1 2">Belongs to the arylamine N-acetyltransferase family.</text>
</comment>
<evidence type="ECO:0000313" key="4">
    <source>
        <dbReference type="Proteomes" id="UP001140453"/>
    </source>
</evidence>
<gene>
    <name evidence="3" type="ORF">N0V93_008841</name>
</gene>
<reference evidence="3" key="1">
    <citation type="submission" date="2022-10" db="EMBL/GenBank/DDBJ databases">
        <title>Tapping the CABI collections for fungal endophytes: first genome assemblies for Collariella, Neodidymelliopsis, Ascochyta clinopodiicola, Didymella pomorum, Didymosphaeria variabile, Neocosmospora piperis and Neocucurbitaria cava.</title>
        <authorList>
            <person name="Hill R."/>
        </authorList>
    </citation>
    <scope>NUCLEOTIDE SEQUENCE</scope>
    <source>
        <strain evidence="3">IMI 355082</strain>
    </source>
</reference>
<dbReference type="InterPro" id="IPR053710">
    <property type="entry name" value="Arylamine_NAT_domain_sf"/>
</dbReference>
<name>A0A9W9CV96_9PEZI</name>
<evidence type="ECO:0000256" key="1">
    <source>
        <dbReference type="ARBA" id="ARBA00006547"/>
    </source>
</evidence>
<evidence type="ECO:0000256" key="2">
    <source>
        <dbReference type="RuleBase" id="RU003452"/>
    </source>
</evidence>